<feature type="coiled-coil region" evidence="1">
    <location>
        <begin position="163"/>
        <end position="190"/>
    </location>
</feature>
<gene>
    <name evidence="3" type="ORF">EWM64_g1902</name>
</gene>
<dbReference type="STRING" id="135208.A0A4Z0A768"/>
<name>A0A4Z0A768_9AGAM</name>
<feature type="compositionally biased region" description="Low complexity" evidence="2">
    <location>
        <begin position="72"/>
        <end position="82"/>
    </location>
</feature>
<reference evidence="3 4" key="1">
    <citation type="submission" date="2019-02" db="EMBL/GenBank/DDBJ databases">
        <title>Genome sequencing of the rare red list fungi Hericium alpestre (H. flagellum).</title>
        <authorList>
            <person name="Buettner E."/>
            <person name="Kellner H."/>
        </authorList>
    </citation>
    <scope>NUCLEOTIDE SEQUENCE [LARGE SCALE GENOMIC DNA]</scope>
    <source>
        <strain evidence="3 4">DSM 108284</strain>
    </source>
</reference>
<organism evidence="3 4">
    <name type="scientific">Hericium alpestre</name>
    <dbReference type="NCBI Taxonomy" id="135208"/>
    <lineage>
        <taxon>Eukaryota</taxon>
        <taxon>Fungi</taxon>
        <taxon>Dikarya</taxon>
        <taxon>Basidiomycota</taxon>
        <taxon>Agaricomycotina</taxon>
        <taxon>Agaricomycetes</taxon>
        <taxon>Russulales</taxon>
        <taxon>Hericiaceae</taxon>
        <taxon>Hericium</taxon>
    </lineage>
</organism>
<evidence type="ECO:0000313" key="4">
    <source>
        <dbReference type="Proteomes" id="UP000298061"/>
    </source>
</evidence>
<accession>A0A4Z0A768</accession>
<dbReference type="Proteomes" id="UP000298061">
    <property type="component" value="Unassembled WGS sequence"/>
</dbReference>
<evidence type="ECO:0000256" key="1">
    <source>
        <dbReference type="SAM" id="Coils"/>
    </source>
</evidence>
<evidence type="ECO:0000313" key="3">
    <source>
        <dbReference type="EMBL" id="TFY82111.1"/>
    </source>
</evidence>
<keyword evidence="4" id="KW-1185">Reference proteome</keyword>
<keyword evidence="1" id="KW-0175">Coiled coil</keyword>
<proteinExistence type="predicted"/>
<dbReference type="EMBL" id="SFCI01000141">
    <property type="protein sequence ID" value="TFY82111.1"/>
    <property type="molecule type" value="Genomic_DNA"/>
</dbReference>
<sequence length="204" mass="21564">MIDPDLLALSIPSGDVQSFGDQAPSGIVAPATPTLVQSPEASMASFGGPPTPQWDEMHPEPTIHTGEPEPAPASAPTMPATSFQQPDFSCVQMLPAQQNPHFPPPHPQALSTPPLPYPMPSGSTPVPASSAAFASTSRLLSVLDSKRVAQGSAARGTNKQDIIRRAKERRAQLQAELERAKVELWETTIEQGALAHIAKDTAVI</sequence>
<evidence type="ECO:0000256" key="2">
    <source>
        <dbReference type="SAM" id="MobiDB-lite"/>
    </source>
</evidence>
<feature type="region of interest" description="Disordered" evidence="2">
    <location>
        <begin position="38"/>
        <end position="83"/>
    </location>
</feature>
<dbReference type="OrthoDB" id="3264780at2759"/>
<dbReference type="AlphaFoldDB" id="A0A4Z0A768"/>
<protein>
    <submittedName>
        <fullName evidence="3">Uncharacterized protein</fullName>
    </submittedName>
</protein>
<comment type="caution">
    <text evidence="3">The sequence shown here is derived from an EMBL/GenBank/DDBJ whole genome shotgun (WGS) entry which is preliminary data.</text>
</comment>